<feature type="compositionally biased region" description="Polar residues" evidence="1">
    <location>
        <begin position="1"/>
        <end position="11"/>
    </location>
</feature>
<comment type="caution">
    <text evidence="2">The sequence shown here is derived from an EMBL/GenBank/DDBJ whole genome shotgun (WGS) entry which is preliminary data.</text>
</comment>
<sequence>MQPRNRGTGNTDAHLRGHSQTCRSDALENSEGATRNYGATQKEALWKEAAKDPAATPPAVNPKAGTARATPPSTAPDIATVFKANTTNASSYL</sequence>
<dbReference type="Proteomes" id="UP000887116">
    <property type="component" value="Unassembled WGS sequence"/>
</dbReference>
<feature type="region of interest" description="Disordered" evidence="1">
    <location>
        <begin position="1"/>
        <end position="93"/>
    </location>
</feature>
<evidence type="ECO:0000313" key="3">
    <source>
        <dbReference type="Proteomes" id="UP000887116"/>
    </source>
</evidence>
<dbReference type="EMBL" id="BMAO01015264">
    <property type="protein sequence ID" value="GFR00612.1"/>
    <property type="molecule type" value="Genomic_DNA"/>
</dbReference>
<keyword evidence="3" id="KW-1185">Reference proteome</keyword>
<reference evidence="2" key="1">
    <citation type="submission" date="2020-07" db="EMBL/GenBank/DDBJ databases">
        <title>Multicomponent nature underlies the extraordinary mechanical properties of spider dragline silk.</title>
        <authorList>
            <person name="Kono N."/>
            <person name="Nakamura H."/>
            <person name="Mori M."/>
            <person name="Yoshida Y."/>
            <person name="Ohtoshi R."/>
            <person name="Malay A.D."/>
            <person name="Moran D.A.P."/>
            <person name="Tomita M."/>
            <person name="Numata K."/>
            <person name="Arakawa K."/>
        </authorList>
    </citation>
    <scope>NUCLEOTIDE SEQUENCE</scope>
</reference>
<feature type="compositionally biased region" description="Polar residues" evidence="1">
    <location>
        <begin position="83"/>
        <end position="93"/>
    </location>
</feature>
<evidence type="ECO:0000256" key="1">
    <source>
        <dbReference type="SAM" id="MobiDB-lite"/>
    </source>
</evidence>
<gene>
    <name evidence="2" type="ORF">TNCT_105191</name>
</gene>
<proteinExistence type="predicted"/>
<dbReference type="AlphaFoldDB" id="A0A8X6L9M9"/>
<protein>
    <submittedName>
        <fullName evidence="2">Uncharacterized protein</fullName>
    </submittedName>
</protein>
<accession>A0A8X6L9M9</accession>
<organism evidence="2 3">
    <name type="scientific">Trichonephila clavata</name>
    <name type="common">Joro spider</name>
    <name type="synonym">Nephila clavata</name>
    <dbReference type="NCBI Taxonomy" id="2740835"/>
    <lineage>
        <taxon>Eukaryota</taxon>
        <taxon>Metazoa</taxon>
        <taxon>Ecdysozoa</taxon>
        <taxon>Arthropoda</taxon>
        <taxon>Chelicerata</taxon>
        <taxon>Arachnida</taxon>
        <taxon>Araneae</taxon>
        <taxon>Araneomorphae</taxon>
        <taxon>Entelegynae</taxon>
        <taxon>Araneoidea</taxon>
        <taxon>Nephilidae</taxon>
        <taxon>Trichonephila</taxon>
    </lineage>
</organism>
<name>A0A8X6L9M9_TRICU</name>
<evidence type="ECO:0000313" key="2">
    <source>
        <dbReference type="EMBL" id="GFR00612.1"/>
    </source>
</evidence>